<dbReference type="InterPro" id="IPR001640">
    <property type="entry name" value="Lgt"/>
</dbReference>
<evidence type="ECO:0000256" key="2">
    <source>
        <dbReference type="ARBA" id="ARBA00022475"/>
    </source>
</evidence>
<dbReference type="Pfam" id="PF01790">
    <property type="entry name" value="LGT"/>
    <property type="match status" value="1"/>
</dbReference>
<feature type="transmembrane region" description="Helical" evidence="7">
    <location>
        <begin position="24"/>
        <end position="43"/>
    </location>
</feature>
<evidence type="ECO:0000256" key="8">
    <source>
        <dbReference type="SAM" id="MobiDB-lite"/>
    </source>
</evidence>
<comment type="pathway">
    <text evidence="7">Protein modification; lipoprotein biosynthesis (diacylglyceryl transfer).</text>
</comment>
<keyword evidence="3 7" id="KW-0808">Transferase</keyword>
<dbReference type="EMBL" id="JABZFZ010000034">
    <property type="protein sequence ID" value="MBF0939495.1"/>
    <property type="molecule type" value="Genomic_DNA"/>
</dbReference>
<dbReference type="EC" id="2.5.1.145" evidence="7"/>
<comment type="caution">
    <text evidence="9">The sequence shown here is derived from an EMBL/GenBank/DDBJ whole genome shotgun (WGS) entry which is preliminary data.</text>
</comment>
<evidence type="ECO:0000256" key="4">
    <source>
        <dbReference type="ARBA" id="ARBA00022692"/>
    </source>
</evidence>
<name>A0A929N2S9_9ACTO</name>
<comment type="catalytic activity">
    <reaction evidence="7">
        <text>L-cysteinyl-[prolipoprotein] + a 1,2-diacyl-sn-glycero-3-phospho-(1'-sn-glycerol) = an S-1,2-diacyl-sn-glyceryl-L-cysteinyl-[prolipoprotein] + sn-glycerol 1-phosphate + H(+)</text>
        <dbReference type="Rhea" id="RHEA:56712"/>
        <dbReference type="Rhea" id="RHEA-COMP:14679"/>
        <dbReference type="Rhea" id="RHEA-COMP:14680"/>
        <dbReference type="ChEBI" id="CHEBI:15378"/>
        <dbReference type="ChEBI" id="CHEBI:29950"/>
        <dbReference type="ChEBI" id="CHEBI:57685"/>
        <dbReference type="ChEBI" id="CHEBI:64716"/>
        <dbReference type="ChEBI" id="CHEBI:140658"/>
        <dbReference type="EC" id="2.5.1.145"/>
    </reaction>
</comment>
<organism evidence="9 10">
    <name type="scientific">Schaalia georgiae</name>
    <dbReference type="NCBI Taxonomy" id="52768"/>
    <lineage>
        <taxon>Bacteria</taxon>
        <taxon>Bacillati</taxon>
        <taxon>Actinomycetota</taxon>
        <taxon>Actinomycetes</taxon>
        <taxon>Actinomycetales</taxon>
        <taxon>Actinomycetaceae</taxon>
        <taxon>Schaalia</taxon>
    </lineage>
</organism>
<evidence type="ECO:0000256" key="5">
    <source>
        <dbReference type="ARBA" id="ARBA00022989"/>
    </source>
</evidence>
<dbReference type="HAMAP" id="MF_01147">
    <property type="entry name" value="Lgt"/>
    <property type="match status" value="1"/>
</dbReference>
<reference evidence="9" key="1">
    <citation type="submission" date="2020-04" db="EMBL/GenBank/DDBJ databases">
        <title>Deep metagenomics examines the oral microbiome during advanced dental caries in children, revealing novel taxa and co-occurrences with host molecules.</title>
        <authorList>
            <person name="Baker J.L."/>
            <person name="Morton J.T."/>
            <person name="Dinis M."/>
            <person name="Alvarez R."/>
            <person name="Tran N.C."/>
            <person name="Knight R."/>
            <person name="Edlund A."/>
        </authorList>
    </citation>
    <scope>NUCLEOTIDE SEQUENCE</scope>
    <source>
        <strain evidence="9">JCVI_32_bin.64</strain>
    </source>
</reference>
<evidence type="ECO:0000256" key="7">
    <source>
        <dbReference type="HAMAP-Rule" id="MF_01147"/>
    </source>
</evidence>
<evidence type="ECO:0000256" key="1">
    <source>
        <dbReference type="ARBA" id="ARBA00007150"/>
    </source>
</evidence>
<dbReference type="Proteomes" id="UP000718630">
    <property type="component" value="Unassembled WGS sequence"/>
</dbReference>
<dbReference type="GO" id="GO:0005886">
    <property type="term" value="C:plasma membrane"/>
    <property type="evidence" value="ECO:0007669"/>
    <property type="project" value="UniProtKB-SubCell"/>
</dbReference>
<protein>
    <recommendedName>
        <fullName evidence="7">Phosphatidylglycerol--prolipoprotein diacylglyceryl transferase</fullName>
        <ecNumber evidence="7">2.5.1.145</ecNumber>
    </recommendedName>
</protein>
<feature type="compositionally biased region" description="Low complexity" evidence="8">
    <location>
        <begin position="300"/>
        <end position="309"/>
    </location>
</feature>
<dbReference type="GO" id="GO:0008961">
    <property type="term" value="F:phosphatidylglycerol-prolipoprotein diacylglyceryl transferase activity"/>
    <property type="evidence" value="ECO:0007669"/>
    <property type="project" value="UniProtKB-UniRule"/>
</dbReference>
<keyword evidence="9" id="KW-0328">Glycosyltransferase</keyword>
<comment type="function">
    <text evidence="7">Catalyzes the transfer of the diacylglyceryl group from phosphatidylglycerol to the sulfhydryl group of the N-terminal cysteine of a prolipoprotein, the first step in the formation of mature lipoproteins.</text>
</comment>
<feature type="compositionally biased region" description="Low complexity" evidence="8">
    <location>
        <begin position="327"/>
        <end position="341"/>
    </location>
</feature>
<evidence type="ECO:0000256" key="3">
    <source>
        <dbReference type="ARBA" id="ARBA00022679"/>
    </source>
</evidence>
<dbReference type="PROSITE" id="PS01311">
    <property type="entry name" value="LGT"/>
    <property type="match status" value="1"/>
</dbReference>
<feature type="transmembrane region" description="Helical" evidence="7">
    <location>
        <begin position="240"/>
        <end position="262"/>
    </location>
</feature>
<evidence type="ECO:0000313" key="10">
    <source>
        <dbReference type="Proteomes" id="UP000718630"/>
    </source>
</evidence>
<evidence type="ECO:0000256" key="6">
    <source>
        <dbReference type="ARBA" id="ARBA00023136"/>
    </source>
</evidence>
<feature type="transmembrane region" description="Helical" evidence="7">
    <location>
        <begin position="210"/>
        <end position="228"/>
    </location>
</feature>
<keyword evidence="2 7" id="KW-1003">Cell membrane</keyword>
<feature type="region of interest" description="Disordered" evidence="8">
    <location>
        <begin position="276"/>
        <end position="366"/>
    </location>
</feature>
<feature type="transmembrane region" description="Helical" evidence="7">
    <location>
        <begin position="96"/>
        <end position="116"/>
    </location>
</feature>
<dbReference type="GO" id="GO:0042158">
    <property type="term" value="P:lipoprotein biosynthetic process"/>
    <property type="evidence" value="ECO:0007669"/>
    <property type="project" value="UniProtKB-UniRule"/>
</dbReference>
<dbReference type="PANTHER" id="PTHR30589:SF0">
    <property type="entry name" value="PHOSPHATIDYLGLYCEROL--PROLIPOPROTEIN DIACYLGLYCERYL TRANSFERASE"/>
    <property type="match status" value="1"/>
</dbReference>
<proteinExistence type="inferred from homology"/>
<dbReference type="PANTHER" id="PTHR30589">
    <property type="entry name" value="PROLIPOPROTEIN DIACYLGLYCERYL TRANSFERASE"/>
    <property type="match status" value="1"/>
</dbReference>
<keyword evidence="6 7" id="KW-0472">Membrane</keyword>
<comment type="subcellular location">
    <subcellularLocation>
        <location evidence="7">Cell membrane</location>
        <topology evidence="7">Multi-pass membrane protein</topology>
    </subcellularLocation>
</comment>
<feature type="binding site" evidence="7">
    <location>
        <position position="144"/>
    </location>
    <ligand>
        <name>a 1,2-diacyl-sn-glycero-3-phospho-(1'-sn-glycerol)</name>
        <dbReference type="ChEBI" id="CHEBI:64716"/>
    </ligand>
</feature>
<evidence type="ECO:0000313" key="9">
    <source>
        <dbReference type="EMBL" id="MBF0939495.1"/>
    </source>
</evidence>
<dbReference type="AlphaFoldDB" id="A0A929N2S9"/>
<sequence>MTALLQAGIPSPSVGVWYVGPVPLRAYGIIIAVGMVVALAWASRRYARRGGDPDLLFDLALWAIPMGIVGARLYHVITSPDQYFGPGGHPWQVWQIWRGGLGIWGAVALGAVGAWIGARRAGARLGPVADSLAPALLVGQAIGRWGNWFNQELFGAPTTAPWGLRIDAAHMPPGYPPGTLFHPTFLYECLWNLAGAALIVRLERRLRFKAGQVFALYLMVYTAGRVWIEALRIDDAHRILGVRLNVWTSLLVFAAGAVLFLLAGRLGRPWAVAPGEGGSKAVGADSSDEDTGPGEGAGGDEAPSASESGPRADGPDPLEGEAHDAPADGGAPADGTGTAEDGPSESRADGAESTVMGDGDGAVAPD</sequence>
<accession>A0A929N2S9</accession>
<comment type="similarity">
    <text evidence="1 7">Belongs to the Lgt family.</text>
</comment>
<keyword evidence="4 7" id="KW-0812">Transmembrane</keyword>
<feature type="transmembrane region" description="Helical" evidence="7">
    <location>
        <begin position="55"/>
        <end position="76"/>
    </location>
</feature>
<dbReference type="NCBIfam" id="TIGR00544">
    <property type="entry name" value="lgt"/>
    <property type="match status" value="1"/>
</dbReference>
<keyword evidence="5 7" id="KW-1133">Transmembrane helix</keyword>
<gene>
    <name evidence="7" type="primary">lgt</name>
    <name evidence="9" type="ORF">HXK03_01270</name>
</gene>